<feature type="compositionally biased region" description="Basic and acidic residues" evidence="2">
    <location>
        <begin position="68"/>
        <end position="77"/>
    </location>
</feature>
<keyword evidence="5" id="KW-1185">Reference proteome</keyword>
<feature type="compositionally biased region" description="Low complexity" evidence="2">
    <location>
        <begin position="356"/>
        <end position="368"/>
    </location>
</feature>
<keyword evidence="1" id="KW-0175">Coiled coil</keyword>
<proteinExistence type="predicted"/>
<accession>A0A086T513</accession>
<feature type="region of interest" description="Disordered" evidence="2">
    <location>
        <begin position="38"/>
        <end position="388"/>
    </location>
</feature>
<dbReference type="OrthoDB" id="5377952at2759"/>
<feature type="compositionally biased region" description="Polar residues" evidence="2">
    <location>
        <begin position="207"/>
        <end position="242"/>
    </location>
</feature>
<feature type="compositionally biased region" description="Polar residues" evidence="2">
    <location>
        <begin position="149"/>
        <end position="161"/>
    </location>
</feature>
<feature type="compositionally biased region" description="Basic residues" evidence="2">
    <location>
        <begin position="345"/>
        <end position="355"/>
    </location>
</feature>
<dbReference type="Pfam" id="PF20994">
    <property type="entry name" value="CENPU"/>
    <property type="match status" value="1"/>
</dbReference>
<reference evidence="5" key="1">
    <citation type="journal article" date="2014" name="Genome Announc.">
        <title>Genome sequence and annotation of Acremonium chrysogenum, producer of the beta-lactam antibiotic cephalosporin C.</title>
        <authorList>
            <person name="Terfehr D."/>
            <person name="Dahlmann T.A."/>
            <person name="Specht T."/>
            <person name="Zadra I."/>
            <person name="Kuernsteiner H."/>
            <person name="Kueck U."/>
        </authorList>
    </citation>
    <scope>NUCLEOTIDE SEQUENCE [LARGE SCALE GENOMIC DNA]</scope>
    <source>
        <strain evidence="5">ATCC 11550 / CBS 779.69 / DSM 880 / IAM 14645 / JCM 23072 / IMI 49137</strain>
    </source>
</reference>
<evidence type="ECO:0000256" key="2">
    <source>
        <dbReference type="SAM" id="MobiDB-lite"/>
    </source>
</evidence>
<feature type="domain" description="Inner kinetochore subunit AME1" evidence="3">
    <location>
        <begin position="425"/>
        <end position="618"/>
    </location>
</feature>
<gene>
    <name evidence="4" type="ORF">ACRE_047730</name>
</gene>
<evidence type="ECO:0000313" key="5">
    <source>
        <dbReference type="Proteomes" id="UP000029964"/>
    </source>
</evidence>
<evidence type="ECO:0000256" key="1">
    <source>
        <dbReference type="SAM" id="Coils"/>
    </source>
</evidence>
<comment type="caution">
    <text evidence="4">The sequence shown here is derived from an EMBL/GenBank/DDBJ whole genome shotgun (WGS) entry which is preliminary data.</text>
</comment>
<dbReference type="EMBL" id="JPKY01000048">
    <property type="protein sequence ID" value="KFH44445.1"/>
    <property type="molecule type" value="Genomic_DNA"/>
</dbReference>
<feature type="compositionally biased region" description="Polar residues" evidence="2">
    <location>
        <begin position="121"/>
        <end position="131"/>
    </location>
</feature>
<feature type="coiled-coil region" evidence="1">
    <location>
        <begin position="568"/>
        <end position="595"/>
    </location>
</feature>
<dbReference type="InterPro" id="IPR048743">
    <property type="entry name" value="AME1"/>
</dbReference>
<name>A0A086T513_HAPC1</name>
<dbReference type="HOGENOM" id="CLU_019416_0_0_1"/>
<protein>
    <recommendedName>
        <fullName evidence="3">Inner kinetochore subunit AME1 domain-containing protein</fullName>
    </recommendedName>
</protein>
<feature type="compositionally biased region" description="Basic residues" evidence="2">
    <location>
        <begin position="369"/>
        <end position="382"/>
    </location>
</feature>
<sequence>MATGREARAERLNERLRGAQRVNIGDESFNLDIAAFAAAPAPSSSPPKKRKVSGGASAPVKDGATATEPRRSPRTRDPYSLPATSKASAAGDNATSSDRAPSSPDGANRAPSSADRPVAVTRSSPSLTQTARGAVPSSEHEPDELDNLPQPTSVESTTRTGVSEVIVEEIEESPVGAPGSGQRRSVRASYALTSSVRLQGALRSDDNSPMSSSPLTRKSRQSRAMVSTRLTRSIRQTLSQSPVHEVDELSSDRPQGPEVTGDSVSDSGAQDMQDEAAEGQLGDDEQAEQISETEAARTIGKKPRRSERTSSPLLGSHDGEDERPPKRGRGRGRPGGTSPPIQKQRVPRGKAKSQKRPAASKPTATKPAAKAKAKPSPKKRRKSGEEDAVIELTVQRFVNHKRRAGGEDGDDVDPLQLDIPFANRTGESAVDVFAQVCDEVIGNTLEQFEQMANSATDAARRKEFRIKTRAVEAYREVLGARLLQHTIHLNHWHSLRKRLRHVQKEKLELREEILRLKAEREQVALRMDAVRIKHEEDTKESTFLLNTSSTMRDIDLAVEQGREAPELATKAKKEAELKEAELANLELAVAQVTDQASSAGPTGGLLRQLRDFNAFLERSAVALESR</sequence>
<evidence type="ECO:0000259" key="3">
    <source>
        <dbReference type="Pfam" id="PF20994"/>
    </source>
</evidence>
<dbReference type="AlphaFoldDB" id="A0A086T513"/>
<feature type="coiled-coil region" evidence="1">
    <location>
        <begin position="499"/>
        <end position="526"/>
    </location>
</feature>
<dbReference type="Proteomes" id="UP000029964">
    <property type="component" value="Unassembled WGS sequence"/>
</dbReference>
<organism evidence="4 5">
    <name type="scientific">Hapsidospora chrysogenum (strain ATCC 11550 / CBS 779.69 / DSM 880 / IAM 14645 / JCM 23072 / IMI 49137)</name>
    <name type="common">Acremonium chrysogenum</name>
    <dbReference type="NCBI Taxonomy" id="857340"/>
    <lineage>
        <taxon>Eukaryota</taxon>
        <taxon>Fungi</taxon>
        <taxon>Dikarya</taxon>
        <taxon>Ascomycota</taxon>
        <taxon>Pezizomycotina</taxon>
        <taxon>Sordariomycetes</taxon>
        <taxon>Hypocreomycetidae</taxon>
        <taxon>Hypocreales</taxon>
        <taxon>Bionectriaceae</taxon>
        <taxon>Hapsidospora</taxon>
    </lineage>
</organism>
<feature type="compositionally biased region" description="Acidic residues" evidence="2">
    <location>
        <begin position="272"/>
        <end position="287"/>
    </location>
</feature>
<evidence type="ECO:0000313" key="4">
    <source>
        <dbReference type="EMBL" id="KFH44445.1"/>
    </source>
</evidence>
<feature type="compositionally biased region" description="Polar residues" evidence="2">
    <location>
        <begin position="82"/>
        <end position="100"/>
    </location>
</feature>